<evidence type="ECO:0000313" key="2">
    <source>
        <dbReference type="EMBL" id="KMS75163.1"/>
    </source>
</evidence>
<organism evidence="2 3">
    <name type="scientific">Streptomyces viridochromogenes</name>
    <dbReference type="NCBI Taxonomy" id="1938"/>
    <lineage>
        <taxon>Bacteria</taxon>
        <taxon>Bacillati</taxon>
        <taxon>Actinomycetota</taxon>
        <taxon>Actinomycetes</taxon>
        <taxon>Kitasatosporales</taxon>
        <taxon>Streptomycetaceae</taxon>
        <taxon>Streptomyces</taxon>
    </lineage>
</organism>
<dbReference type="PATRIC" id="fig|1938.3.peg.2185"/>
<evidence type="ECO:0000313" key="3">
    <source>
        <dbReference type="Proteomes" id="UP000037432"/>
    </source>
</evidence>
<reference evidence="2 3" key="1">
    <citation type="submission" date="2015-06" db="EMBL/GenBank/DDBJ databases">
        <authorList>
            <person name="Ju K.-S."/>
            <person name="Doroghazi J.R."/>
            <person name="Metcalf W.W."/>
        </authorList>
    </citation>
    <scope>NUCLEOTIDE SEQUENCE [LARGE SCALE GENOMIC DNA]</scope>
    <source>
        <strain evidence="2 3">NRRL 3414</strain>
    </source>
</reference>
<dbReference type="AlphaFoldDB" id="A0A0J7ZJ38"/>
<dbReference type="Proteomes" id="UP000037432">
    <property type="component" value="Unassembled WGS sequence"/>
</dbReference>
<dbReference type="InterPro" id="IPR045530">
    <property type="entry name" value="DO-GTPase1"/>
</dbReference>
<sequence>MSGSGDSILLLGESGVGKTHYGAQLLRRLIKKDCRLRMNGQATNLEPFEAALESLSEGKAADHTATSIYVDSVWPVSQEDGTSGQLIWPEYGGEQIKSMIETRRVADAWCRRVQQADRWMLMIRLQQTQLGDDVLSRPLSDMRRAARENPAHQISDQARLIELLQMLIYVRGMSPTGVRPGSPQLAVLLTCWDELRFEGTPSEALQVRLPMFWAFLSATWPAPTVMGLSALGRPLTPHTSDSDYSSRGPEQFGFVVTPEGERSPDLTWPIHLLLDKQSQQEAD</sequence>
<protein>
    <recommendedName>
        <fullName evidence="1">Double-GTPase 1 domain-containing protein</fullName>
    </recommendedName>
</protein>
<comment type="caution">
    <text evidence="2">The sequence shown here is derived from an EMBL/GenBank/DDBJ whole genome shotgun (WGS) entry which is preliminary data.</text>
</comment>
<dbReference type="EMBL" id="LFNT01000009">
    <property type="protein sequence ID" value="KMS75163.1"/>
    <property type="molecule type" value="Genomic_DNA"/>
</dbReference>
<evidence type="ECO:0000259" key="1">
    <source>
        <dbReference type="Pfam" id="PF19975"/>
    </source>
</evidence>
<proteinExistence type="predicted"/>
<dbReference type="Pfam" id="PF19975">
    <property type="entry name" value="DO-GTPase1"/>
    <property type="match status" value="1"/>
</dbReference>
<gene>
    <name evidence="2" type="ORF">ACM01_10970</name>
</gene>
<accession>A0A0J7ZJ38</accession>
<feature type="domain" description="Double-GTPase 1" evidence="1">
    <location>
        <begin position="9"/>
        <end position="271"/>
    </location>
</feature>
<name>A0A0J7ZJ38_STRVR</name>
<dbReference type="RefSeq" id="WP_048580950.1">
    <property type="nucleotide sequence ID" value="NZ_LFNT01000009.1"/>
</dbReference>